<proteinExistence type="predicted"/>
<dbReference type="AlphaFoldDB" id="A0A6P0UI40"/>
<protein>
    <submittedName>
        <fullName evidence="2">GLPGLI family protein</fullName>
    </submittedName>
</protein>
<dbReference type="Proteomes" id="UP000468581">
    <property type="component" value="Unassembled WGS sequence"/>
</dbReference>
<keyword evidence="3" id="KW-1185">Reference proteome</keyword>
<dbReference type="Pfam" id="PF09697">
    <property type="entry name" value="Porph_ging"/>
    <property type="match status" value="1"/>
</dbReference>
<organism evidence="2 3">
    <name type="scientific">Leptobacterium flavescens</name>
    <dbReference type="NCBI Taxonomy" id="472055"/>
    <lineage>
        <taxon>Bacteria</taxon>
        <taxon>Pseudomonadati</taxon>
        <taxon>Bacteroidota</taxon>
        <taxon>Flavobacteriia</taxon>
        <taxon>Flavobacteriales</taxon>
        <taxon>Flavobacteriaceae</taxon>
        <taxon>Leptobacterium</taxon>
    </lineage>
</organism>
<comment type="caution">
    <text evidence="2">The sequence shown here is derived from an EMBL/GenBank/DDBJ whole genome shotgun (WGS) entry which is preliminary data.</text>
</comment>
<feature type="chain" id="PRO_5026865114" evidence="1">
    <location>
        <begin position="19"/>
        <end position="255"/>
    </location>
</feature>
<name>A0A6P0UI40_9FLAO</name>
<evidence type="ECO:0000256" key="1">
    <source>
        <dbReference type="SAM" id="SignalP"/>
    </source>
</evidence>
<evidence type="ECO:0000313" key="3">
    <source>
        <dbReference type="Proteomes" id="UP000468581"/>
    </source>
</evidence>
<dbReference type="InterPro" id="IPR005901">
    <property type="entry name" value="GLPGLI"/>
</dbReference>
<dbReference type="RefSeq" id="WP_163605960.1">
    <property type="nucleotide sequence ID" value="NZ_JAABOO010000001.1"/>
</dbReference>
<keyword evidence="1" id="KW-0732">Signal</keyword>
<evidence type="ECO:0000313" key="2">
    <source>
        <dbReference type="EMBL" id="NER12955.1"/>
    </source>
</evidence>
<sequence length="255" mass="29612">MKKIFYLIVFSLSNIIVAQNGTYKNNMTLNYEMHINLGKLKQYNSTLYIQNNRSFFHWNDTTNKSATSTDEFGNYKFHLDITDETGTINYTDFGKGSLLTRSLRFKEVIILEENNPRIKWDLKEETKKIGSFTCHKAIGEFRGRIYTAWYTLDVPVNAGPWKLQGLPGLILEAYDKEKFVQFYFKSIKTSGPQKAFDYSKIFEEGKRISVQEYAESQKNLANDLVKKLKSKFPRGVTVSVESTSENFLERDFGKQ</sequence>
<dbReference type="NCBIfam" id="TIGR01200">
    <property type="entry name" value="GLPGLI"/>
    <property type="match status" value="1"/>
</dbReference>
<gene>
    <name evidence="2" type="ORF">GWK08_05860</name>
</gene>
<feature type="signal peptide" evidence="1">
    <location>
        <begin position="1"/>
        <end position="18"/>
    </location>
</feature>
<reference evidence="2 3" key="1">
    <citation type="submission" date="2020-01" db="EMBL/GenBank/DDBJ databases">
        <title>Leptobacterium flavescens.</title>
        <authorList>
            <person name="Wang G."/>
        </authorList>
    </citation>
    <scope>NUCLEOTIDE SEQUENCE [LARGE SCALE GENOMIC DNA]</scope>
    <source>
        <strain evidence="2 3">KCTC 22160</strain>
    </source>
</reference>
<accession>A0A6P0UI40</accession>
<dbReference type="EMBL" id="JAABOO010000001">
    <property type="protein sequence ID" value="NER12955.1"/>
    <property type="molecule type" value="Genomic_DNA"/>
</dbReference>